<dbReference type="EMBL" id="JZWV01000541">
    <property type="protein sequence ID" value="KJY30747.1"/>
    <property type="molecule type" value="Genomic_DNA"/>
</dbReference>
<reference evidence="2 3" key="1">
    <citation type="submission" date="2015-02" db="EMBL/GenBank/DDBJ databases">
        <authorList>
            <person name="Ju K.-S."/>
            <person name="Doroghazi J.R."/>
            <person name="Metcalf W."/>
        </authorList>
    </citation>
    <scope>NUCLEOTIDE SEQUENCE [LARGE SCALE GENOMIC DNA]</scope>
    <source>
        <strain evidence="2 3">NRRL ISP-5550</strain>
    </source>
</reference>
<gene>
    <name evidence="2" type="ORF">VR44_19560</name>
</gene>
<accession>A0A0F4J8M7</accession>
<feature type="region of interest" description="Disordered" evidence="1">
    <location>
        <begin position="25"/>
        <end position="50"/>
    </location>
</feature>
<protein>
    <submittedName>
        <fullName evidence="2">Uncharacterized protein</fullName>
    </submittedName>
</protein>
<organism evidence="2 3">
    <name type="scientific">Streptomyces katrae</name>
    <dbReference type="NCBI Taxonomy" id="68223"/>
    <lineage>
        <taxon>Bacteria</taxon>
        <taxon>Bacillati</taxon>
        <taxon>Actinomycetota</taxon>
        <taxon>Actinomycetes</taxon>
        <taxon>Kitasatosporales</taxon>
        <taxon>Streptomycetaceae</taxon>
        <taxon>Streptomyces</taxon>
    </lineage>
</organism>
<name>A0A0F4J8M7_9ACTN</name>
<evidence type="ECO:0000313" key="2">
    <source>
        <dbReference type="EMBL" id="KJY30747.1"/>
    </source>
</evidence>
<dbReference type="Proteomes" id="UP000033551">
    <property type="component" value="Unassembled WGS sequence"/>
</dbReference>
<dbReference type="AlphaFoldDB" id="A0A0F4J8M7"/>
<evidence type="ECO:0000256" key="1">
    <source>
        <dbReference type="SAM" id="MobiDB-lite"/>
    </source>
</evidence>
<sequence>MGRAENHDEDLAELREAWRWSGLLSHDALPRPGQPSGGQSGGLPQEITSRLDDVRERIALLPPHTDGGGPEPSGPGNVLVIAALLMAGAEARKRPVVRVPVVFGQSADGPGRAEPEQGVSGVLELREFPAGPAGLYPDPRTMAGTHSPNGQFATAVGRAWRAAGAGPESRCVLWR</sequence>
<proteinExistence type="predicted"/>
<evidence type="ECO:0000313" key="3">
    <source>
        <dbReference type="Proteomes" id="UP000033551"/>
    </source>
</evidence>
<feature type="non-terminal residue" evidence="2">
    <location>
        <position position="175"/>
    </location>
</feature>
<keyword evidence="3" id="KW-1185">Reference proteome</keyword>
<comment type="caution">
    <text evidence="2">The sequence shown here is derived from an EMBL/GenBank/DDBJ whole genome shotgun (WGS) entry which is preliminary data.</text>
</comment>